<sequence length="361" mass="40780">MIERKKTNGGSILKILILVFVSLQLAAFPLTSSALAGIEYARIKEHGAKLKSRPSLKTDTIVVIKKGEVVLVKNRLENPEEVSGVKDRWYFVQYKGLSGWIFGASLDMDDPEAKESYVNIESFFERINNIYEMKEAGDLKGAVQLADEILNDVKLGFGMEEIQKSSRLKEIILSTIVVKGECLVFLKRFDEAKEAYRYLLKNYPGAMFEHESIPISEVVKPYLVYMKRFPEAVTFSDPKTGLDRLKTALEKKDLTTVSKLAVPGIFEIWVANTDWMMRLGEKNLKDVSLLGGHWDDNWEVIGVDLKTGDDGEVIGYCIKTGPWQIDYSGRPIENIDFCIDKLPGGDTVFGYIVLYTRPIPE</sequence>
<accession>A0A9D8PMD5</accession>
<reference evidence="1" key="2">
    <citation type="submission" date="2021-01" db="EMBL/GenBank/DDBJ databases">
        <authorList>
            <person name="Hahn C.R."/>
            <person name="Youssef N.H."/>
            <person name="Elshahed M."/>
        </authorList>
    </citation>
    <scope>NUCLEOTIDE SEQUENCE</scope>
    <source>
        <strain evidence="1">Zod_Metabat.24</strain>
    </source>
</reference>
<evidence type="ECO:0000313" key="2">
    <source>
        <dbReference type="Proteomes" id="UP000809273"/>
    </source>
</evidence>
<dbReference type="Proteomes" id="UP000809273">
    <property type="component" value="Unassembled WGS sequence"/>
</dbReference>
<dbReference type="Gene3D" id="2.30.30.40">
    <property type="entry name" value="SH3 Domains"/>
    <property type="match status" value="1"/>
</dbReference>
<organism evidence="1 2">
    <name type="scientific">Candidatus Zymogenus saltonus</name>
    <dbReference type="NCBI Taxonomy" id="2844893"/>
    <lineage>
        <taxon>Bacteria</taxon>
        <taxon>Deltaproteobacteria</taxon>
        <taxon>Candidatus Zymogenia</taxon>
        <taxon>Candidatus Zymogeniales</taxon>
        <taxon>Candidatus Zymogenaceae</taxon>
        <taxon>Candidatus Zymogenus</taxon>
    </lineage>
</organism>
<proteinExistence type="predicted"/>
<evidence type="ECO:0000313" key="1">
    <source>
        <dbReference type="EMBL" id="MBN1571923.1"/>
    </source>
</evidence>
<name>A0A9D8PMD5_9DELT</name>
<reference evidence="1" key="1">
    <citation type="journal article" date="2021" name="Environ. Microbiol.">
        <title>Genomic characterization of three novel Desulfobacterota classes expand the metabolic and phylogenetic diversity of the phylum.</title>
        <authorList>
            <person name="Murphy C.L."/>
            <person name="Biggerstaff J."/>
            <person name="Eichhorn A."/>
            <person name="Ewing E."/>
            <person name="Shahan R."/>
            <person name="Soriano D."/>
            <person name="Stewart S."/>
            <person name="VanMol K."/>
            <person name="Walker R."/>
            <person name="Walters P."/>
            <person name="Elshahed M.S."/>
            <person name="Youssef N.H."/>
        </authorList>
    </citation>
    <scope>NUCLEOTIDE SEQUENCE</scope>
    <source>
        <strain evidence="1">Zod_Metabat.24</strain>
    </source>
</reference>
<protein>
    <recommendedName>
        <fullName evidence="3">SH3b domain-containing protein</fullName>
    </recommendedName>
</protein>
<dbReference type="EMBL" id="JAFGIX010000009">
    <property type="protein sequence ID" value="MBN1571923.1"/>
    <property type="molecule type" value="Genomic_DNA"/>
</dbReference>
<comment type="caution">
    <text evidence="1">The sequence shown here is derived from an EMBL/GenBank/DDBJ whole genome shotgun (WGS) entry which is preliminary data.</text>
</comment>
<gene>
    <name evidence="1" type="ORF">JW984_01865</name>
</gene>
<evidence type="ECO:0008006" key="3">
    <source>
        <dbReference type="Google" id="ProtNLM"/>
    </source>
</evidence>
<dbReference type="AlphaFoldDB" id="A0A9D8PMD5"/>